<evidence type="ECO:0000313" key="2">
    <source>
        <dbReference type="Proteomes" id="UP001385951"/>
    </source>
</evidence>
<protein>
    <submittedName>
        <fullName evidence="1">Uncharacterized protein</fullName>
    </submittedName>
</protein>
<dbReference type="AlphaFoldDB" id="A0AAW0FIQ8"/>
<proteinExistence type="predicted"/>
<dbReference type="Proteomes" id="UP001385951">
    <property type="component" value="Unassembled WGS sequence"/>
</dbReference>
<gene>
    <name evidence="1" type="ORF">QCA50_020528</name>
</gene>
<sequence>MMNGQPIQNIARPQLSWEHSWSHDWNKGMLSLLAQQFIADIKDGSHPLLPPNGQTPQQNVALLTTYVSTLTSVSVRHFIEGKLKRTQAAYRLRQKAPSEDVFQVEFANKKRKTAIADRHGSIRQLLYKRCCEIVQKQNTNTEPWKAILEILNLLKTEGMSSDETETESPKRVRRIQLAFLHRDFADLFAALDSYPQEGVVLKKDQRGNRHLEQIRVSVHVNKDRLVH</sequence>
<dbReference type="EMBL" id="JASBNA010000114">
    <property type="protein sequence ID" value="KAK7676510.1"/>
    <property type="molecule type" value="Genomic_DNA"/>
</dbReference>
<accession>A0AAW0FIQ8</accession>
<reference evidence="1 2" key="1">
    <citation type="submission" date="2022-09" db="EMBL/GenBank/DDBJ databases">
        <authorList>
            <person name="Palmer J.M."/>
        </authorList>
    </citation>
    <scope>NUCLEOTIDE SEQUENCE [LARGE SCALE GENOMIC DNA]</scope>
    <source>
        <strain evidence="1 2">DSM 7382</strain>
    </source>
</reference>
<keyword evidence="2" id="KW-1185">Reference proteome</keyword>
<name>A0AAW0FIQ8_9APHY</name>
<comment type="caution">
    <text evidence="1">The sequence shown here is derived from an EMBL/GenBank/DDBJ whole genome shotgun (WGS) entry which is preliminary data.</text>
</comment>
<organism evidence="1 2">
    <name type="scientific">Cerrena zonata</name>
    <dbReference type="NCBI Taxonomy" id="2478898"/>
    <lineage>
        <taxon>Eukaryota</taxon>
        <taxon>Fungi</taxon>
        <taxon>Dikarya</taxon>
        <taxon>Basidiomycota</taxon>
        <taxon>Agaricomycotina</taxon>
        <taxon>Agaricomycetes</taxon>
        <taxon>Polyporales</taxon>
        <taxon>Cerrenaceae</taxon>
        <taxon>Cerrena</taxon>
    </lineage>
</organism>
<evidence type="ECO:0000313" key="1">
    <source>
        <dbReference type="EMBL" id="KAK7676510.1"/>
    </source>
</evidence>